<dbReference type="GO" id="GO:0006520">
    <property type="term" value="P:amino acid metabolic process"/>
    <property type="evidence" value="ECO:0007669"/>
    <property type="project" value="InterPro"/>
</dbReference>
<dbReference type="Gene3D" id="1.10.30.40">
    <property type="entry name" value="Ethanolamine ammonia-lyase light chain (EutC), N-terminal domain"/>
    <property type="match status" value="1"/>
</dbReference>
<keyword evidence="7" id="KW-1185">Reference proteome</keyword>
<comment type="subunit">
    <text evidence="5">The basic unit is a heterodimer which dimerizes to form tetramers. The heterotetramers trimerize; 6 large subunits form a core ring with 6 small subunits projecting outwards.</text>
</comment>
<dbReference type="NCBIfam" id="NF003971">
    <property type="entry name" value="PRK05465.1"/>
    <property type="match status" value="1"/>
</dbReference>
<dbReference type="InterPro" id="IPR009246">
    <property type="entry name" value="EutC"/>
</dbReference>
<dbReference type="EC" id="4.3.1.7" evidence="5"/>
<reference evidence="6 7" key="1">
    <citation type="submission" date="2018-09" db="EMBL/GenBank/DDBJ databases">
        <authorList>
            <person name="Zhu H."/>
        </authorList>
    </citation>
    <scope>NUCLEOTIDE SEQUENCE [LARGE SCALE GENOMIC DNA]</scope>
    <source>
        <strain evidence="6 7">K1W22B-8</strain>
    </source>
</reference>
<dbReference type="Pfam" id="PF05985">
    <property type="entry name" value="EutC"/>
    <property type="match status" value="1"/>
</dbReference>
<dbReference type="GO" id="GO:0008851">
    <property type="term" value="F:ethanolamine ammonia-lyase activity"/>
    <property type="evidence" value="ECO:0007669"/>
    <property type="project" value="UniProtKB-UniRule"/>
</dbReference>
<accession>A0A418WIR7</accession>
<keyword evidence="1 5" id="KW-0846">Cobalamin</keyword>
<comment type="function">
    <text evidence="5">Catalyzes the deamination of various vicinal amino-alcohols to oxo compounds. Allows this organism to utilize ethanolamine as the sole source of nitrogen and carbon in the presence of external vitamin B12.</text>
</comment>
<dbReference type="Gene3D" id="3.40.50.11240">
    <property type="entry name" value="Ethanolamine ammonia-lyase light chain (EutC)"/>
    <property type="match status" value="1"/>
</dbReference>
<evidence type="ECO:0000313" key="6">
    <source>
        <dbReference type="EMBL" id="RJF89918.1"/>
    </source>
</evidence>
<dbReference type="Proteomes" id="UP000284605">
    <property type="component" value="Unassembled WGS sequence"/>
</dbReference>
<evidence type="ECO:0000256" key="2">
    <source>
        <dbReference type="ARBA" id="ARBA00023239"/>
    </source>
</evidence>
<name>A0A418WIR7_9PROT</name>
<keyword evidence="3 5" id="KW-0170">Cobalt</keyword>
<comment type="subcellular location">
    <subcellularLocation>
        <location evidence="5">Bacterial microcompartment</location>
    </subcellularLocation>
</comment>
<comment type="caution">
    <text evidence="6">The sequence shown here is derived from an EMBL/GenBank/DDBJ whole genome shotgun (WGS) entry which is preliminary data.</text>
</comment>
<dbReference type="GO" id="GO:0046336">
    <property type="term" value="P:ethanolamine catabolic process"/>
    <property type="evidence" value="ECO:0007669"/>
    <property type="project" value="UniProtKB-UniRule"/>
</dbReference>
<protein>
    <recommendedName>
        <fullName evidence="5">Ethanolamine ammonia-lyase small subunit</fullName>
        <shortName evidence="5">EAL small subunit</shortName>
        <ecNumber evidence="5">4.3.1.7</ecNumber>
    </recommendedName>
</protein>
<sequence>MPTAIIPATPSLEYLRRFTAARVALGRAGAGLPTKAHLQFTLDHARARDAVWSAVDMAALEAAVRDRGLAAARVRSRAGDRATYVRRPDLGRELAPDDLAGLRALGTAKIAVIIADGLSAAAVEANALAVIDALRSSLAIDAVVLAEQGRVAIGDPIGSALGADLVIVLIGERPGLSAADSLGCYITYKPRPGTPDSRRNCVSNIRRGGLEIADAAYKIAWLAREALQRELTGIELKEESGAALEAETRALLIDEP</sequence>
<dbReference type="OrthoDB" id="114248at2"/>
<evidence type="ECO:0000313" key="7">
    <source>
        <dbReference type="Proteomes" id="UP000284605"/>
    </source>
</evidence>
<evidence type="ECO:0000256" key="1">
    <source>
        <dbReference type="ARBA" id="ARBA00022628"/>
    </source>
</evidence>
<gene>
    <name evidence="5" type="primary">eutC</name>
    <name evidence="6" type="ORF">D3874_08580</name>
</gene>
<dbReference type="PANTHER" id="PTHR39330:SF1">
    <property type="entry name" value="ETHANOLAMINE AMMONIA-LYASE SMALL SUBUNIT"/>
    <property type="match status" value="1"/>
</dbReference>
<dbReference type="HAMAP" id="MF_00601">
    <property type="entry name" value="EutC"/>
    <property type="match status" value="1"/>
</dbReference>
<feature type="binding site" evidence="5">
    <location>
        <position position="151"/>
    </location>
    <ligand>
        <name>adenosylcob(III)alamin</name>
        <dbReference type="ChEBI" id="CHEBI:18408"/>
    </ligand>
</feature>
<comment type="cofactor">
    <cofactor evidence="5">
        <name>adenosylcob(III)alamin</name>
        <dbReference type="ChEBI" id="CHEBI:18408"/>
    </cofactor>
    <text evidence="5">Binds between the large and small subunits.</text>
</comment>
<comment type="pathway">
    <text evidence="5">Amine and polyamine degradation; ethanolamine degradation.</text>
</comment>
<comment type="similarity">
    <text evidence="5">Belongs to the EutC family.</text>
</comment>
<feature type="binding site" evidence="5">
    <location>
        <position position="172"/>
    </location>
    <ligand>
        <name>adenosylcob(III)alamin</name>
        <dbReference type="ChEBI" id="CHEBI:18408"/>
    </ligand>
</feature>
<dbReference type="AlphaFoldDB" id="A0A418WIR7"/>
<proteinExistence type="inferred from homology"/>
<dbReference type="PANTHER" id="PTHR39330">
    <property type="entry name" value="ETHANOLAMINE AMMONIA-LYASE LIGHT CHAIN"/>
    <property type="match status" value="1"/>
</dbReference>
<organism evidence="6 7">
    <name type="scientific">Oleomonas cavernae</name>
    <dbReference type="NCBI Taxonomy" id="2320859"/>
    <lineage>
        <taxon>Bacteria</taxon>
        <taxon>Pseudomonadati</taxon>
        <taxon>Pseudomonadota</taxon>
        <taxon>Alphaproteobacteria</taxon>
        <taxon>Acetobacterales</taxon>
        <taxon>Acetobacteraceae</taxon>
        <taxon>Oleomonas</taxon>
    </lineage>
</organism>
<dbReference type="GO" id="GO:0031471">
    <property type="term" value="C:ethanolamine degradation polyhedral organelle"/>
    <property type="evidence" value="ECO:0007669"/>
    <property type="project" value="UniProtKB-UniRule"/>
</dbReference>
<keyword evidence="4 5" id="KW-1283">Bacterial microcompartment</keyword>
<dbReference type="GO" id="GO:0031419">
    <property type="term" value="F:cobalamin binding"/>
    <property type="evidence" value="ECO:0007669"/>
    <property type="project" value="UniProtKB-UniRule"/>
</dbReference>
<dbReference type="EMBL" id="QYUK01000011">
    <property type="protein sequence ID" value="RJF89918.1"/>
    <property type="molecule type" value="Genomic_DNA"/>
</dbReference>
<dbReference type="UniPathway" id="UPA00560"/>
<keyword evidence="2 5" id="KW-0456">Lyase</keyword>
<dbReference type="GO" id="GO:0009350">
    <property type="term" value="C:ethanolamine ammonia-lyase complex"/>
    <property type="evidence" value="ECO:0007669"/>
    <property type="project" value="UniProtKB-UniRule"/>
</dbReference>
<evidence type="ECO:0000256" key="4">
    <source>
        <dbReference type="ARBA" id="ARBA00024446"/>
    </source>
</evidence>
<evidence type="ECO:0000256" key="3">
    <source>
        <dbReference type="ARBA" id="ARBA00023285"/>
    </source>
</evidence>
<comment type="catalytic activity">
    <reaction evidence="5">
        <text>ethanolamine = acetaldehyde + NH4(+)</text>
        <dbReference type="Rhea" id="RHEA:15313"/>
        <dbReference type="ChEBI" id="CHEBI:15343"/>
        <dbReference type="ChEBI" id="CHEBI:28938"/>
        <dbReference type="ChEBI" id="CHEBI:57603"/>
        <dbReference type="EC" id="4.3.1.7"/>
    </reaction>
</comment>
<evidence type="ECO:0000256" key="5">
    <source>
        <dbReference type="HAMAP-Rule" id="MF_00601"/>
    </source>
</evidence>
<dbReference type="InterPro" id="IPR042255">
    <property type="entry name" value="EutC_N"/>
</dbReference>
<dbReference type="InterPro" id="IPR042251">
    <property type="entry name" value="EutC_C"/>
</dbReference>
<feature type="binding site" evidence="5">
    <location>
        <position position="201"/>
    </location>
    <ligand>
        <name>adenosylcob(III)alamin</name>
        <dbReference type="ChEBI" id="CHEBI:18408"/>
    </ligand>
</feature>
<dbReference type="PIRSF" id="PIRSF018982">
    <property type="entry name" value="EutC"/>
    <property type="match status" value="1"/>
</dbReference>